<comment type="caution">
    <text evidence="3">The sequence shown here is derived from an EMBL/GenBank/DDBJ whole genome shotgun (WGS) entry which is preliminary data.</text>
</comment>
<keyword evidence="4" id="KW-1185">Reference proteome</keyword>
<dbReference type="RefSeq" id="WP_285573396.1">
    <property type="nucleotide sequence ID" value="NZ_BSTK01000005.1"/>
</dbReference>
<feature type="domain" description="Tyr recombinase" evidence="2">
    <location>
        <begin position="1"/>
        <end position="124"/>
    </location>
</feature>
<dbReference type="InterPro" id="IPR002104">
    <property type="entry name" value="Integrase_catalytic"/>
</dbReference>
<reference evidence="3" key="1">
    <citation type="submission" date="2023-03" db="EMBL/GenBank/DDBJ databases">
        <title>Actinoallomurus iriomotensis NBRC 103684.</title>
        <authorList>
            <person name="Ichikawa N."/>
            <person name="Sato H."/>
            <person name="Tonouchi N."/>
        </authorList>
    </citation>
    <scope>NUCLEOTIDE SEQUENCE</scope>
    <source>
        <strain evidence="3">NBRC 103684</strain>
    </source>
</reference>
<dbReference type="GO" id="GO:0003677">
    <property type="term" value="F:DNA binding"/>
    <property type="evidence" value="ECO:0007669"/>
    <property type="project" value="InterPro"/>
</dbReference>
<dbReference type="PROSITE" id="PS51898">
    <property type="entry name" value="TYR_RECOMBINASE"/>
    <property type="match status" value="1"/>
</dbReference>
<dbReference type="SUPFAM" id="SSF56349">
    <property type="entry name" value="DNA breaking-rejoining enzymes"/>
    <property type="match status" value="1"/>
</dbReference>
<dbReference type="EMBL" id="BSTK01000005">
    <property type="protein sequence ID" value="GLY85977.1"/>
    <property type="molecule type" value="Genomic_DNA"/>
</dbReference>
<accession>A0A9W6S592</accession>
<evidence type="ECO:0000313" key="4">
    <source>
        <dbReference type="Proteomes" id="UP001165074"/>
    </source>
</evidence>
<organism evidence="3 4">
    <name type="scientific">Actinoallomurus iriomotensis</name>
    <dbReference type="NCBI Taxonomy" id="478107"/>
    <lineage>
        <taxon>Bacteria</taxon>
        <taxon>Bacillati</taxon>
        <taxon>Actinomycetota</taxon>
        <taxon>Actinomycetes</taxon>
        <taxon>Streptosporangiales</taxon>
        <taxon>Thermomonosporaceae</taxon>
        <taxon>Actinoallomurus</taxon>
    </lineage>
</organism>
<dbReference type="GO" id="GO:0006310">
    <property type="term" value="P:DNA recombination"/>
    <property type="evidence" value="ECO:0007669"/>
    <property type="project" value="UniProtKB-KW"/>
</dbReference>
<evidence type="ECO:0000256" key="1">
    <source>
        <dbReference type="ARBA" id="ARBA00023172"/>
    </source>
</evidence>
<dbReference type="Pfam" id="PF00589">
    <property type="entry name" value="Phage_integrase"/>
    <property type="match status" value="1"/>
</dbReference>
<dbReference type="InterPro" id="IPR011010">
    <property type="entry name" value="DNA_brk_join_enz"/>
</dbReference>
<proteinExistence type="predicted"/>
<sequence length="138" mass="14854">MLGLPASNRDPFAEFSEQLVHALMGGTLARSRCAGRARSGASRRPQGAGPLPPVHVTDQFQWLAYEADLPPIRLHDLRHEAASLMLAAGVDIKFVQHTLGHVTTAFTGDTYTSVYPQIAREAAEHTAALVTPDTNAAR</sequence>
<keyword evidence="1" id="KW-0233">DNA recombination</keyword>
<dbReference type="AlphaFoldDB" id="A0A9W6S592"/>
<dbReference type="Gene3D" id="1.10.443.10">
    <property type="entry name" value="Intergrase catalytic core"/>
    <property type="match status" value="1"/>
</dbReference>
<dbReference type="GO" id="GO:0015074">
    <property type="term" value="P:DNA integration"/>
    <property type="evidence" value="ECO:0007669"/>
    <property type="project" value="InterPro"/>
</dbReference>
<gene>
    <name evidence="3" type="ORF">Airi02_039060</name>
</gene>
<evidence type="ECO:0000313" key="3">
    <source>
        <dbReference type="EMBL" id="GLY85977.1"/>
    </source>
</evidence>
<name>A0A9W6S592_9ACTN</name>
<dbReference type="Proteomes" id="UP001165074">
    <property type="component" value="Unassembled WGS sequence"/>
</dbReference>
<dbReference type="InterPro" id="IPR013762">
    <property type="entry name" value="Integrase-like_cat_sf"/>
</dbReference>
<protein>
    <recommendedName>
        <fullName evidence="2">Tyr recombinase domain-containing protein</fullName>
    </recommendedName>
</protein>
<evidence type="ECO:0000259" key="2">
    <source>
        <dbReference type="PROSITE" id="PS51898"/>
    </source>
</evidence>